<dbReference type="Gene3D" id="3.10.10.10">
    <property type="entry name" value="HIV Type 1 Reverse Transcriptase, subunit A, domain 1"/>
    <property type="match status" value="1"/>
</dbReference>
<protein>
    <recommendedName>
        <fullName evidence="6">Reverse transcriptase domain-containing protein</fullName>
    </recommendedName>
</protein>
<keyword evidence="5" id="KW-1185">Reference proteome</keyword>
<dbReference type="SUPFAM" id="SSF56672">
    <property type="entry name" value="DNA/RNA polymerases"/>
    <property type="match status" value="1"/>
</dbReference>
<dbReference type="AlphaFoldDB" id="A0A8B6ENB3"/>
<dbReference type="OrthoDB" id="5988448at2759"/>
<proteinExistence type="predicted"/>
<dbReference type="Proteomes" id="UP000596742">
    <property type="component" value="Unassembled WGS sequence"/>
</dbReference>
<organism evidence="4 5">
    <name type="scientific">Mytilus galloprovincialis</name>
    <name type="common">Mediterranean mussel</name>
    <dbReference type="NCBI Taxonomy" id="29158"/>
    <lineage>
        <taxon>Eukaryota</taxon>
        <taxon>Metazoa</taxon>
        <taxon>Spiralia</taxon>
        <taxon>Lophotrochozoa</taxon>
        <taxon>Mollusca</taxon>
        <taxon>Bivalvia</taxon>
        <taxon>Autobranchia</taxon>
        <taxon>Pteriomorphia</taxon>
        <taxon>Mytilida</taxon>
        <taxon>Mytiloidea</taxon>
        <taxon>Mytilidae</taxon>
        <taxon>Mytilinae</taxon>
        <taxon>Mytilus</taxon>
    </lineage>
</organism>
<dbReference type="InterPro" id="IPR043128">
    <property type="entry name" value="Rev_trsase/Diguanyl_cyclase"/>
</dbReference>
<feature type="domain" description="Core-binding (CB)" evidence="3">
    <location>
        <begin position="683"/>
        <end position="758"/>
    </location>
</feature>
<dbReference type="InterPro" id="IPR000477">
    <property type="entry name" value="RT_dom"/>
</dbReference>
<dbReference type="CDD" id="cd03714">
    <property type="entry name" value="RT_DIRS1"/>
    <property type="match status" value="1"/>
</dbReference>
<dbReference type="PROSITE" id="PS50878">
    <property type="entry name" value="RT_POL"/>
    <property type="match status" value="1"/>
</dbReference>
<sequence>MVTEEKAGPKINDELASVVNDGLRKKAKQNKVDELTKKYAKPENVHSLTVPKINLGIWSQMSISNRMNDVKLQKIQNLLGKAACPMLYLMDMFLGKSQTNDGLTTEEVHSATQLCKDAYQMTQVTYADITFRRRALIQAEIQPKYKALCKDDVPGRNWAKPILMETHLQKEKVQKEVPRAGQEVLELPKQISLPVSTSVQQLNTQFTFSNTPDNFIGGKVKTFLDNWMSLTSDNWVLDVVKGYQIEFEQIPYQNKEPNLLQFDKDETNMVQLEIDKFLQKQIIKPVTYIKNQYVSNIFTRPKKDGTCRVILNLKVLNNDIEKHHFKMETLKSAIQCVSQNCWFASIDLKDAYYSISIDHKDRKYLRFYWNDQLYEYTCLPNGLTTAPRIFTKVLKVPFSHLRKIGHKNVAYIDDSLLISDSYSQCAINISDTVTLLDKLGFTIHPVKSVFEPTQTITFLGFVLNSITMTIKLTTEKAQAIKLTCCKYVKNRQMSIRQFAQIIGKLIAAEPGVEHALIYIKSLEIEKDKFLKQNNGDFDTKIIISNESVDVLNWWISHVESSFKPLVRKDPEIILKTETVQKLVGVVLSTIHNFKPRHGRKSYPKTDFGGSRNNLNSTFVEHSTLVPSNTASYCSGFLHNTQGKRTTVVDTANRSSKETSVEKTDFGCLQIVGQIVQNTGLSKKAAEIVISSWRQSTQKQYWTYLKKWCTFCCQRKIDIFTPTEVDVVEFLTVLYESGVGYSSINTARSALSSYLTLGKTLPIGQWPLVKRFLRGVYNKRPMFPRYQQTWDVNVVLEFLITLSPVKLLSLRCLTLKLVMLLALVTGQRIQRLHCVDLDFMKISKDNVIIEINEVLKTSKPGKHLSPICLPAFVDDTRLCIVTVLNAYIERTSAIRTSQKLFVTFVKPYHHPTKSTISNWIKLVLKLAGVNTSVFKNTQY</sequence>
<accession>A0A8B6ENB3</accession>
<dbReference type="Gene3D" id="3.30.70.270">
    <property type="match status" value="1"/>
</dbReference>
<keyword evidence="1" id="KW-0238">DNA-binding</keyword>
<name>A0A8B6ENB3_MYTGA</name>
<dbReference type="PROSITE" id="PS51900">
    <property type="entry name" value="CB"/>
    <property type="match status" value="1"/>
</dbReference>
<dbReference type="GO" id="GO:0003677">
    <property type="term" value="F:DNA binding"/>
    <property type="evidence" value="ECO:0007669"/>
    <property type="project" value="UniProtKB-KW"/>
</dbReference>
<evidence type="ECO:0000313" key="5">
    <source>
        <dbReference type="Proteomes" id="UP000596742"/>
    </source>
</evidence>
<comment type="caution">
    <text evidence="4">The sequence shown here is derived from an EMBL/GenBank/DDBJ whole genome shotgun (WGS) entry which is preliminary data.</text>
</comment>
<dbReference type="PANTHER" id="PTHR35617">
    <property type="entry name" value="PHAGE_INTEGRASE DOMAIN-CONTAINING PROTEIN"/>
    <property type="match status" value="1"/>
</dbReference>
<dbReference type="Pfam" id="PF00078">
    <property type="entry name" value="RVT_1"/>
    <property type="match status" value="1"/>
</dbReference>
<dbReference type="InterPro" id="IPR011010">
    <property type="entry name" value="DNA_brk_join_enz"/>
</dbReference>
<evidence type="ECO:0008006" key="6">
    <source>
        <dbReference type="Google" id="ProtNLM"/>
    </source>
</evidence>
<dbReference type="EMBL" id="UYJE01005321">
    <property type="protein sequence ID" value="VDI36333.1"/>
    <property type="molecule type" value="Genomic_DNA"/>
</dbReference>
<dbReference type="SUPFAM" id="SSF56349">
    <property type="entry name" value="DNA breaking-rejoining enzymes"/>
    <property type="match status" value="1"/>
</dbReference>
<feature type="domain" description="Reverse transcriptase" evidence="2">
    <location>
        <begin position="281"/>
        <end position="463"/>
    </location>
</feature>
<reference evidence="4" key="1">
    <citation type="submission" date="2018-11" db="EMBL/GenBank/DDBJ databases">
        <authorList>
            <person name="Alioto T."/>
            <person name="Alioto T."/>
        </authorList>
    </citation>
    <scope>NUCLEOTIDE SEQUENCE</scope>
</reference>
<dbReference type="PANTHER" id="PTHR35617:SF3">
    <property type="entry name" value="CORE-BINDING (CB) DOMAIN-CONTAINING PROTEIN"/>
    <property type="match status" value="1"/>
</dbReference>
<evidence type="ECO:0000256" key="1">
    <source>
        <dbReference type="ARBA" id="ARBA00023125"/>
    </source>
</evidence>
<dbReference type="Gene3D" id="1.10.150.130">
    <property type="match status" value="1"/>
</dbReference>
<dbReference type="InterPro" id="IPR043502">
    <property type="entry name" value="DNA/RNA_pol_sf"/>
</dbReference>
<dbReference type="InterPro" id="IPR010998">
    <property type="entry name" value="Integrase_recombinase_N"/>
</dbReference>
<evidence type="ECO:0000259" key="3">
    <source>
        <dbReference type="PROSITE" id="PS51900"/>
    </source>
</evidence>
<dbReference type="InterPro" id="IPR044068">
    <property type="entry name" value="CB"/>
</dbReference>
<evidence type="ECO:0000313" key="4">
    <source>
        <dbReference type="EMBL" id="VDI36333.1"/>
    </source>
</evidence>
<gene>
    <name evidence="4" type="ORF">MGAL_10B090009</name>
</gene>
<evidence type="ECO:0000259" key="2">
    <source>
        <dbReference type="PROSITE" id="PS50878"/>
    </source>
</evidence>